<accession>A0ABU3UHR1</accession>
<keyword evidence="9" id="KW-1185">Reference proteome</keyword>
<comment type="caution">
    <text evidence="8">The sequence shown here is derived from an EMBL/GenBank/DDBJ whole genome shotgun (WGS) entry which is preliminary data.</text>
</comment>
<evidence type="ECO:0000256" key="2">
    <source>
        <dbReference type="ARBA" id="ARBA00009323"/>
    </source>
</evidence>
<keyword evidence="6" id="KW-0131">Cell cycle</keyword>
<name>A0ABU3UHR1_9ACTN</name>
<dbReference type="Proteomes" id="UP001257627">
    <property type="component" value="Unassembled WGS sequence"/>
</dbReference>
<keyword evidence="3" id="KW-0132">Cell division</keyword>
<dbReference type="Pfam" id="PF04686">
    <property type="entry name" value="SsgA"/>
    <property type="match status" value="1"/>
</dbReference>
<gene>
    <name evidence="8" type="ORF">PU648_14095</name>
</gene>
<evidence type="ECO:0000256" key="7">
    <source>
        <dbReference type="SAM" id="MobiDB-lite"/>
    </source>
</evidence>
<evidence type="ECO:0000256" key="1">
    <source>
        <dbReference type="ARBA" id="ARBA00004431"/>
    </source>
</evidence>
<sequence length="167" mass="18813">MGGKVFDTDDEPECVHEDRRHRQDGHAESHIWPEPVTCRTVVALLEEEVPLPVITDLRYDSAEPYSIVITFNAGTNMVIEWELGRELLDSGRRRLDGFGDIQIWPAEIRGHGLVYMSFRSGWESFVVAASAVAIDEFLKCTFEVVPLGEERSSLAVESFVSQLSDET</sequence>
<evidence type="ECO:0000256" key="5">
    <source>
        <dbReference type="ARBA" id="ARBA00023210"/>
    </source>
</evidence>
<dbReference type="EMBL" id="JARAKF010000001">
    <property type="protein sequence ID" value="MDU8993452.1"/>
    <property type="molecule type" value="Genomic_DNA"/>
</dbReference>
<evidence type="ECO:0000256" key="6">
    <source>
        <dbReference type="ARBA" id="ARBA00023306"/>
    </source>
</evidence>
<dbReference type="RefSeq" id="WP_143609566.1">
    <property type="nucleotide sequence ID" value="NZ_CP107955.1"/>
</dbReference>
<evidence type="ECO:0000313" key="9">
    <source>
        <dbReference type="Proteomes" id="UP001257627"/>
    </source>
</evidence>
<feature type="compositionally biased region" description="Basic and acidic residues" evidence="7">
    <location>
        <begin position="13"/>
        <end position="28"/>
    </location>
</feature>
<keyword evidence="5" id="KW-0717">Septation</keyword>
<evidence type="ECO:0000256" key="3">
    <source>
        <dbReference type="ARBA" id="ARBA00022618"/>
    </source>
</evidence>
<evidence type="ECO:0000313" key="8">
    <source>
        <dbReference type="EMBL" id="MDU8993452.1"/>
    </source>
</evidence>
<dbReference type="InterPro" id="IPR038658">
    <property type="entry name" value="SsgB_sf"/>
</dbReference>
<dbReference type="InterPro" id="IPR006776">
    <property type="entry name" value="SsgB"/>
</dbReference>
<feature type="region of interest" description="Disordered" evidence="7">
    <location>
        <begin position="1"/>
        <end position="28"/>
    </location>
</feature>
<dbReference type="Gene3D" id="2.30.31.20">
    <property type="entry name" value="Sporulation-specific cell division protein SsgB"/>
    <property type="match status" value="1"/>
</dbReference>
<evidence type="ECO:0000256" key="4">
    <source>
        <dbReference type="ARBA" id="ARBA00022969"/>
    </source>
</evidence>
<proteinExistence type="inferred from homology"/>
<protein>
    <submittedName>
        <fullName evidence="8">SsgA family sporulation/cell division regulator</fullName>
    </submittedName>
</protein>
<comment type="similarity">
    <text evidence="2">Belongs to the SsgA family.</text>
</comment>
<reference evidence="8 9" key="1">
    <citation type="submission" date="2023-02" db="EMBL/GenBank/DDBJ databases">
        <authorList>
            <person name="Maleckis M."/>
        </authorList>
    </citation>
    <scope>NUCLEOTIDE SEQUENCE [LARGE SCALE GENOMIC DNA]</scope>
    <source>
        <strain evidence="8 9">P8-A2</strain>
    </source>
</reference>
<comment type="subcellular location">
    <subcellularLocation>
        <location evidence="1">Cell septum</location>
    </subcellularLocation>
</comment>
<organism evidence="8 9">
    <name type="scientific">Streptomyces mirabilis</name>
    <dbReference type="NCBI Taxonomy" id="68239"/>
    <lineage>
        <taxon>Bacteria</taxon>
        <taxon>Bacillati</taxon>
        <taxon>Actinomycetota</taxon>
        <taxon>Actinomycetes</taxon>
        <taxon>Kitasatosporales</taxon>
        <taxon>Streptomycetaceae</taxon>
        <taxon>Streptomyces</taxon>
    </lineage>
</organism>
<keyword evidence="4" id="KW-0749">Sporulation</keyword>